<accession>A0A183M454</accession>
<evidence type="ECO:0000313" key="1">
    <source>
        <dbReference type="EMBL" id="VDO92017.1"/>
    </source>
</evidence>
<dbReference type="STRING" id="48269.A0A183M454"/>
<dbReference type="Proteomes" id="UP000277204">
    <property type="component" value="Unassembled WGS sequence"/>
</dbReference>
<dbReference type="AlphaFoldDB" id="A0A183M454"/>
<evidence type="ECO:0000313" key="2">
    <source>
        <dbReference type="Proteomes" id="UP000277204"/>
    </source>
</evidence>
<keyword evidence="2" id="KW-1185">Reference proteome</keyword>
<organism evidence="1 2">
    <name type="scientific">Schistosoma margrebowiei</name>
    <dbReference type="NCBI Taxonomy" id="48269"/>
    <lineage>
        <taxon>Eukaryota</taxon>
        <taxon>Metazoa</taxon>
        <taxon>Spiralia</taxon>
        <taxon>Lophotrochozoa</taxon>
        <taxon>Platyhelminthes</taxon>
        <taxon>Trematoda</taxon>
        <taxon>Digenea</taxon>
        <taxon>Strigeidida</taxon>
        <taxon>Schistosomatoidea</taxon>
        <taxon>Schistosomatidae</taxon>
        <taxon>Schistosoma</taxon>
    </lineage>
</organism>
<name>A0A183M454_9TREM</name>
<sequence>MVLCSSHRVNIKSEIQKTQLEKEIEINKQKREEIQTTMKVEKEHHDHERIHTTEKIVSLNKLLDEYVENCQQMDKNVQDELPILEGLNSKVKKIEKIETETKSLQVGKFKLKKGTHCECFKEIDIVLYRT</sequence>
<gene>
    <name evidence="1" type="ORF">SMRZ_LOCUS10830</name>
</gene>
<dbReference type="EMBL" id="UZAI01005784">
    <property type="protein sequence ID" value="VDO92017.1"/>
    <property type="molecule type" value="Genomic_DNA"/>
</dbReference>
<reference evidence="1 2" key="1">
    <citation type="submission" date="2018-11" db="EMBL/GenBank/DDBJ databases">
        <authorList>
            <consortium name="Pathogen Informatics"/>
        </authorList>
    </citation>
    <scope>NUCLEOTIDE SEQUENCE [LARGE SCALE GENOMIC DNA]</scope>
    <source>
        <strain evidence="1 2">Zambia</strain>
    </source>
</reference>
<protein>
    <submittedName>
        <fullName evidence="1">Uncharacterized protein</fullName>
    </submittedName>
</protein>
<proteinExistence type="predicted"/>